<feature type="compositionally biased region" description="Basic residues" evidence="1">
    <location>
        <begin position="250"/>
        <end position="261"/>
    </location>
</feature>
<feature type="compositionally biased region" description="Polar residues" evidence="1">
    <location>
        <begin position="112"/>
        <end position="125"/>
    </location>
</feature>
<evidence type="ECO:0000313" key="2">
    <source>
        <dbReference type="EMBL" id="KAF2679905.1"/>
    </source>
</evidence>
<name>A0A6G1IP34_9PLEO</name>
<dbReference type="Proteomes" id="UP000799291">
    <property type="component" value="Unassembled WGS sequence"/>
</dbReference>
<feature type="compositionally biased region" description="Basic and acidic residues" evidence="1">
    <location>
        <begin position="380"/>
        <end position="392"/>
    </location>
</feature>
<reference evidence="2" key="1">
    <citation type="journal article" date="2020" name="Stud. Mycol.">
        <title>101 Dothideomycetes genomes: a test case for predicting lifestyles and emergence of pathogens.</title>
        <authorList>
            <person name="Haridas S."/>
            <person name="Albert R."/>
            <person name="Binder M."/>
            <person name="Bloem J."/>
            <person name="Labutti K."/>
            <person name="Salamov A."/>
            <person name="Andreopoulos B."/>
            <person name="Baker S."/>
            <person name="Barry K."/>
            <person name="Bills G."/>
            <person name="Bluhm B."/>
            <person name="Cannon C."/>
            <person name="Castanera R."/>
            <person name="Culley D."/>
            <person name="Daum C."/>
            <person name="Ezra D."/>
            <person name="Gonzalez J."/>
            <person name="Henrissat B."/>
            <person name="Kuo A."/>
            <person name="Liang C."/>
            <person name="Lipzen A."/>
            <person name="Lutzoni F."/>
            <person name="Magnuson J."/>
            <person name="Mondo S."/>
            <person name="Nolan M."/>
            <person name="Ohm R."/>
            <person name="Pangilinan J."/>
            <person name="Park H.-J."/>
            <person name="Ramirez L."/>
            <person name="Alfaro M."/>
            <person name="Sun H."/>
            <person name="Tritt A."/>
            <person name="Yoshinaga Y."/>
            <person name="Zwiers L.-H."/>
            <person name="Turgeon B."/>
            <person name="Goodwin S."/>
            <person name="Spatafora J."/>
            <person name="Crous P."/>
            <person name="Grigoriev I."/>
        </authorList>
    </citation>
    <scope>NUCLEOTIDE SEQUENCE</scope>
    <source>
        <strain evidence="2">CBS 122367</strain>
    </source>
</reference>
<protein>
    <submittedName>
        <fullName evidence="2">Uncharacterized protein</fullName>
    </submittedName>
</protein>
<feature type="compositionally biased region" description="Basic and acidic residues" evidence="1">
    <location>
        <begin position="671"/>
        <end position="686"/>
    </location>
</feature>
<feature type="compositionally biased region" description="Polar residues" evidence="1">
    <location>
        <begin position="818"/>
        <end position="828"/>
    </location>
</feature>
<feature type="compositionally biased region" description="Acidic residues" evidence="1">
    <location>
        <begin position="946"/>
        <end position="957"/>
    </location>
</feature>
<feature type="compositionally biased region" description="Polar residues" evidence="1">
    <location>
        <begin position="522"/>
        <end position="533"/>
    </location>
</feature>
<feature type="region of interest" description="Disordered" evidence="1">
    <location>
        <begin position="1"/>
        <end position="335"/>
    </location>
</feature>
<accession>A0A6G1IP34</accession>
<dbReference type="EMBL" id="MU005600">
    <property type="protein sequence ID" value="KAF2679905.1"/>
    <property type="molecule type" value="Genomic_DNA"/>
</dbReference>
<feature type="compositionally biased region" description="Polar residues" evidence="1">
    <location>
        <begin position="550"/>
        <end position="559"/>
    </location>
</feature>
<feature type="compositionally biased region" description="Basic and acidic residues" evidence="1">
    <location>
        <begin position="284"/>
        <end position="293"/>
    </location>
</feature>
<feature type="compositionally biased region" description="Basic residues" evidence="1">
    <location>
        <begin position="879"/>
        <end position="888"/>
    </location>
</feature>
<dbReference type="AlphaFoldDB" id="A0A6G1IP34"/>
<feature type="compositionally biased region" description="Low complexity" evidence="1">
    <location>
        <begin position="1060"/>
        <end position="1072"/>
    </location>
</feature>
<evidence type="ECO:0000313" key="3">
    <source>
        <dbReference type="Proteomes" id="UP000799291"/>
    </source>
</evidence>
<feature type="compositionally biased region" description="Polar residues" evidence="1">
    <location>
        <begin position="168"/>
        <end position="178"/>
    </location>
</feature>
<feature type="region of interest" description="Disordered" evidence="1">
    <location>
        <begin position="812"/>
        <end position="888"/>
    </location>
</feature>
<evidence type="ECO:0000256" key="1">
    <source>
        <dbReference type="SAM" id="MobiDB-lite"/>
    </source>
</evidence>
<keyword evidence="3" id="KW-1185">Reference proteome</keyword>
<feature type="compositionally biased region" description="Polar residues" evidence="1">
    <location>
        <begin position="151"/>
        <end position="161"/>
    </location>
</feature>
<feature type="compositionally biased region" description="Polar residues" evidence="1">
    <location>
        <begin position="86"/>
        <end position="97"/>
    </location>
</feature>
<feature type="region of interest" description="Disordered" evidence="1">
    <location>
        <begin position="350"/>
        <end position="438"/>
    </location>
</feature>
<feature type="compositionally biased region" description="Basic and acidic residues" evidence="1">
    <location>
        <begin position="216"/>
        <end position="242"/>
    </location>
</feature>
<organism evidence="2 3">
    <name type="scientific">Lentithecium fluviatile CBS 122367</name>
    <dbReference type="NCBI Taxonomy" id="1168545"/>
    <lineage>
        <taxon>Eukaryota</taxon>
        <taxon>Fungi</taxon>
        <taxon>Dikarya</taxon>
        <taxon>Ascomycota</taxon>
        <taxon>Pezizomycotina</taxon>
        <taxon>Dothideomycetes</taxon>
        <taxon>Pleosporomycetidae</taxon>
        <taxon>Pleosporales</taxon>
        <taxon>Massarineae</taxon>
        <taxon>Lentitheciaceae</taxon>
        <taxon>Lentithecium</taxon>
    </lineage>
</organism>
<dbReference type="OrthoDB" id="3870679at2759"/>
<feature type="region of interest" description="Disordered" evidence="1">
    <location>
        <begin position="945"/>
        <end position="1088"/>
    </location>
</feature>
<feature type="region of interest" description="Disordered" evidence="1">
    <location>
        <begin position="610"/>
        <end position="686"/>
    </location>
</feature>
<proteinExistence type="predicted"/>
<gene>
    <name evidence="2" type="ORF">K458DRAFT_374384</name>
</gene>
<feature type="region of interest" description="Disordered" evidence="1">
    <location>
        <begin position="458"/>
        <end position="560"/>
    </location>
</feature>
<sequence length="1147" mass="126616">MPAPRDDADALLESSFQSSPNLRSHKPFPRRPDDFRSIVPAAAPLKDDYPHPDDETDSHTSSQHTPLPSPGVLKGAESGLPPTPPSNSQEGISQSEFNPPPHADGVVASLITKKSTLSTPVNQRSPPTPDTTPPRTTASMSTPERPIPFTYPSSRAESFTTAREDQFSSEGGSRSSTPLGERLSVVDEDRSLGLAFEQEDNDITPRNTVVDINAENDSRRSESGEQSKDVLDVEDIPNREWDTNLMRNVTVRRKRNPKPSPRKNSDSTPPGSPPAGSTPRRSASLRERVEASRHSPHTPSIENFAKAIGWPTEPEDMSDKKHNSPKEKRLSVSSVSSAVVEAMVIVTPPQRQRTLRHSGKNLAFRRNTDSPTEYGSVSSSHRDSMHSDDVPLHRLVHKRASISDRRKRISSDSDTLGDRTSSPLSIRKREQDSAAATLAHQESVRRVLQPAAEIMSRSNSVTRYHAPASSFHKRISSAPEAPTRRETTPTIPGTFNDITPPDSPSPRRRRNGPSRLAHTEVASPSSSHFELQLSSPKAPIPASPARRLTEPSSPLNLNKSLPELPIELPIQSTNDIAAQEEEVVQQTESEEKRPPSALLDRVRILLAEREATEPVPAEPGRTEPAQAEPVSTEPAPSQAAHAEPQQLQESPRPPASQDRTSTSRDTLLRPSLDRVPTEEVPRHSHEWHSFQADEHGRVSFDRSMTRTEEHAMARHAYAQGTPFSQFSDTPIEVSEATAVSIYPHNNHSLLVVQQVSRASTMPLERIADEAHFGSSLLQGTNAQLDSSHLQRTDALPTPPFVDAHEDLNLPLPNPTLTFEPSTPPTQVSLFEPSAVDSPLKNPRKPPTPPVIKFIPPTPAEELERQLVPGPPKRSDSHPQRRLSLKQRARRYSDNIITPFLARANSIRGRHVSDSHAVHENNPRVPTVNDEDGSLHPFWRPRGFWDGFEDSDSESDDDVLPRGGDTSDIEDEEEHSPRKRGMLGRRLTNGFKGPGGFLIGNSLGVSRAGTNKRRPYITLPPRRTIHAPDPSSPDSPHILLQPPTMPIHGTRSTRVEKRPSRNSLRNSVRSSASYERSLRKGRREGWRKGKKIPGLKGVQVQYIGLSGVKERLRERKAEKRREALRKSIGGRWYVEPGTAGATVATGAP</sequence>
<feature type="compositionally biased region" description="Basic residues" evidence="1">
    <location>
        <begin position="394"/>
        <end position="408"/>
    </location>
</feature>
<feature type="compositionally biased region" description="Basic and acidic residues" evidence="1">
    <location>
        <begin position="317"/>
        <end position="330"/>
    </location>
</feature>